<dbReference type="PANTHER" id="PTHR12766:SF7">
    <property type="entry name" value="DEATH DOMAIN-ASSOCIATED PROTEIN 6"/>
    <property type="match status" value="1"/>
</dbReference>
<gene>
    <name evidence="3" type="primary">Daxx</name>
    <name evidence="3" type="ORF">CEXT_621621</name>
</gene>
<name>A0AAV4XCZ6_CAEEX</name>
<sequence>MIQILLKLNLKENRKKLRIGLVIKKASRTPFSGFIAIKITRYKRDSVFAAFCMCYSPNEEIQNLPVTILLYLRRKLDKKIRKLQTKELTLDDLDDEESIYIREDQYKRKFNQIWNLLCQYKKRSTLIGRKIEKRFHFEGSRYQSIDEAVERLGKEKNEAEFLGLTSRDEEDLAADIFKEIGKELQRRRQLDVEEDLASYIPDNIEIEDDPADHDEELKSKLTKSAIDGEKT</sequence>
<dbReference type="Pfam" id="PF20920">
    <property type="entry name" value="DAXX_hist_bd"/>
    <property type="match status" value="1"/>
</dbReference>
<feature type="compositionally biased region" description="Acidic residues" evidence="1">
    <location>
        <begin position="204"/>
        <end position="214"/>
    </location>
</feature>
<accession>A0AAV4XCZ6</accession>
<dbReference type="GO" id="GO:0050681">
    <property type="term" value="F:nuclear androgen receptor binding"/>
    <property type="evidence" value="ECO:0007669"/>
    <property type="project" value="TreeGrafter"/>
</dbReference>
<dbReference type="PANTHER" id="PTHR12766">
    <property type="entry name" value="DEATH DOMAIN-ASSOCIATED PROTEIN 6 DAXX"/>
    <property type="match status" value="1"/>
</dbReference>
<protein>
    <submittedName>
        <fullName evidence="3">Death domain-associated protein 6</fullName>
    </submittedName>
</protein>
<dbReference type="GO" id="GO:0006334">
    <property type="term" value="P:nucleosome assembly"/>
    <property type="evidence" value="ECO:0007669"/>
    <property type="project" value="TreeGrafter"/>
</dbReference>
<evidence type="ECO:0000259" key="2">
    <source>
        <dbReference type="Pfam" id="PF20920"/>
    </source>
</evidence>
<reference evidence="3 4" key="1">
    <citation type="submission" date="2021-06" db="EMBL/GenBank/DDBJ databases">
        <title>Caerostris extrusa draft genome.</title>
        <authorList>
            <person name="Kono N."/>
            <person name="Arakawa K."/>
        </authorList>
    </citation>
    <scope>NUCLEOTIDE SEQUENCE [LARGE SCALE GENOMIC DNA]</scope>
</reference>
<dbReference type="GO" id="GO:0042393">
    <property type="term" value="F:histone binding"/>
    <property type="evidence" value="ECO:0007669"/>
    <property type="project" value="InterPro"/>
</dbReference>
<evidence type="ECO:0000313" key="4">
    <source>
        <dbReference type="Proteomes" id="UP001054945"/>
    </source>
</evidence>
<dbReference type="Proteomes" id="UP001054945">
    <property type="component" value="Unassembled WGS sequence"/>
</dbReference>
<dbReference type="GO" id="GO:0003714">
    <property type="term" value="F:transcription corepressor activity"/>
    <property type="evidence" value="ECO:0007669"/>
    <property type="project" value="TreeGrafter"/>
</dbReference>
<dbReference type="AlphaFoldDB" id="A0AAV4XCZ6"/>
<dbReference type="Gene3D" id="1.20.58.2170">
    <property type="match status" value="1"/>
</dbReference>
<dbReference type="InterPro" id="IPR046378">
    <property type="entry name" value="DAXX_histone-bd"/>
</dbReference>
<evidence type="ECO:0000256" key="1">
    <source>
        <dbReference type="SAM" id="MobiDB-lite"/>
    </source>
</evidence>
<dbReference type="InterPro" id="IPR046426">
    <property type="entry name" value="DAXX_histone-bd_sf"/>
</dbReference>
<proteinExistence type="predicted"/>
<evidence type="ECO:0000313" key="3">
    <source>
        <dbReference type="EMBL" id="GIY91844.1"/>
    </source>
</evidence>
<comment type="caution">
    <text evidence="3">The sequence shown here is derived from an EMBL/GenBank/DDBJ whole genome shotgun (WGS) entry which is preliminary data.</text>
</comment>
<feature type="region of interest" description="Disordered" evidence="1">
    <location>
        <begin position="204"/>
        <end position="231"/>
    </location>
</feature>
<dbReference type="GO" id="GO:0003713">
    <property type="term" value="F:transcription coactivator activity"/>
    <property type="evidence" value="ECO:0007669"/>
    <property type="project" value="TreeGrafter"/>
</dbReference>
<feature type="domain" description="Daxx histone-binding" evidence="2">
    <location>
        <begin position="157"/>
        <end position="229"/>
    </location>
</feature>
<dbReference type="GO" id="GO:0042981">
    <property type="term" value="P:regulation of apoptotic process"/>
    <property type="evidence" value="ECO:0007669"/>
    <property type="project" value="TreeGrafter"/>
</dbReference>
<dbReference type="GO" id="GO:0016605">
    <property type="term" value="C:PML body"/>
    <property type="evidence" value="ECO:0007669"/>
    <property type="project" value="TreeGrafter"/>
</dbReference>
<keyword evidence="4" id="KW-1185">Reference proteome</keyword>
<organism evidence="3 4">
    <name type="scientific">Caerostris extrusa</name>
    <name type="common">Bark spider</name>
    <name type="synonym">Caerostris bankana</name>
    <dbReference type="NCBI Taxonomy" id="172846"/>
    <lineage>
        <taxon>Eukaryota</taxon>
        <taxon>Metazoa</taxon>
        <taxon>Ecdysozoa</taxon>
        <taxon>Arthropoda</taxon>
        <taxon>Chelicerata</taxon>
        <taxon>Arachnida</taxon>
        <taxon>Araneae</taxon>
        <taxon>Araneomorphae</taxon>
        <taxon>Entelegynae</taxon>
        <taxon>Araneoidea</taxon>
        <taxon>Araneidae</taxon>
        <taxon>Caerostris</taxon>
    </lineage>
</organism>
<dbReference type="EMBL" id="BPLR01017462">
    <property type="protein sequence ID" value="GIY91844.1"/>
    <property type="molecule type" value="Genomic_DNA"/>
</dbReference>